<evidence type="ECO:0000256" key="1">
    <source>
        <dbReference type="SAM" id="MobiDB-lite"/>
    </source>
</evidence>
<keyword evidence="2" id="KW-0472">Membrane</keyword>
<organism evidence="4 5">
    <name type="scientific">Streptomyces fagopyri</name>
    <dbReference type="NCBI Taxonomy" id="2662397"/>
    <lineage>
        <taxon>Bacteria</taxon>
        <taxon>Bacillati</taxon>
        <taxon>Actinomycetota</taxon>
        <taxon>Actinomycetes</taxon>
        <taxon>Kitasatosporales</taxon>
        <taxon>Streptomycetaceae</taxon>
        <taxon>Streptomyces</taxon>
    </lineage>
</organism>
<evidence type="ECO:0000256" key="2">
    <source>
        <dbReference type="SAM" id="Phobius"/>
    </source>
</evidence>
<reference evidence="4 5" key="1">
    <citation type="submission" date="2019-10" db="EMBL/GenBank/DDBJ databases">
        <title>A novel species.</title>
        <authorList>
            <person name="Gao J."/>
        </authorList>
    </citation>
    <scope>NUCLEOTIDE SEQUENCE [LARGE SCALE GENOMIC DNA]</scope>
    <source>
        <strain evidence="4 5">QMT-28</strain>
    </source>
</reference>
<feature type="domain" description="VanZ-like" evidence="3">
    <location>
        <begin position="24"/>
        <end position="142"/>
    </location>
</feature>
<protein>
    <submittedName>
        <fullName evidence="4">VanZ family protein</fullName>
    </submittedName>
</protein>
<dbReference type="InterPro" id="IPR053150">
    <property type="entry name" value="Teicoplanin_resist-assoc"/>
</dbReference>
<keyword evidence="2" id="KW-1133">Transmembrane helix</keyword>
<feature type="transmembrane region" description="Helical" evidence="2">
    <location>
        <begin position="12"/>
        <end position="35"/>
    </location>
</feature>
<evidence type="ECO:0000259" key="3">
    <source>
        <dbReference type="Pfam" id="PF04892"/>
    </source>
</evidence>
<feature type="transmembrane region" description="Helical" evidence="2">
    <location>
        <begin position="129"/>
        <end position="151"/>
    </location>
</feature>
<keyword evidence="5" id="KW-1185">Reference proteome</keyword>
<sequence>MQRQGEGGGSAVIRVRAAGALLLVAHLALVAWITLRPLDVPWVSPANLRPFAGIRADLALGPAQAARRIGEGLGLLAPLGVLLPLAGGRLSASPLGSLVRTIAAGALLSLGIELLQTGVPGQVVDVDSLLLNTVGVALAHAAIVPAARVRLRRRAETRRRAALPREDTVQGRTPTIPRVGIAP</sequence>
<feature type="region of interest" description="Disordered" evidence="1">
    <location>
        <begin position="160"/>
        <end position="183"/>
    </location>
</feature>
<accession>A0A5Q0LCI5</accession>
<evidence type="ECO:0000313" key="4">
    <source>
        <dbReference type="EMBL" id="QFZ74631.1"/>
    </source>
</evidence>
<dbReference type="Proteomes" id="UP000326179">
    <property type="component" value="Chromosome"/>
</dbReference>
<dbReference type="EMBL" id="CP045643">
    <property type="protein sequence ID" value="QFZ74631.1"/>
    <property type="molecule type" value="Genomic_DNA"/>
</dbReference>
<dbReference type="RefSeq" id="WP_153288949.1">
    <property type="nucleotide sequence ID" value="NZ_CP045643.1"/>
</dbReference>
<name>A0A5Q0LCI5_9ACTN</name>
<proteinExistence type="predicted"/>
<dbReference type="PANTHER" id="PTHR36834">
    <property type="entry name" value="MEMBRANE PROTEIN-RELATED"/>
    <property type="match status" value="1"/>
</dbReference>
<keyword evidence="2" id="KW-0812">Transmembrane</keyword>
<dbReference type="KEGG" id="sfy:GFH48_16370"/>
<dbReference type="AlphaFoldDB" id="A0A5Q0LCI5"/>
<gene>
    <name evidence="4" type="ORF">GFH48_16370</name>
</gene>
<dbReference type="PANTHER" id="PTHR36834:SF1">
    <property type="entry name" value="INTEGRAL MEMBRANE PROTEIN"/>
    <property type="match status" value="1"/>
</dbReference>
<evidence type="ECO:0000313" key="5">
    <source>
        <dbReference type="Proteomes" id="UP000326179"/>
    </source>
</evidence>
<dbReference type="Pfam" id="PF04892">
    <property type="entry name" value="VanZ"/>
    <property type="match status" value="1"/>
</dbReference>
<dbReference type="InterPro" id="IPR006976">
    <property type="entry name" value="VanZ-like"/>
</dbReference>